<sequence>MSEANTQQPTKKGKGKIRRNDFLLFLFILILAAGWMIFSRFQSIPGLIAQVSVDGQVVETLPLNQDGEFDIAGINGGSNHLIIESGQIWCSQATCPDHLCVQQGKKSMSGETIVCLPNRMSVTVLEGR</sequence>
<organism evidence="2 3">
    <name type="scientific">Candidatus Enterocloster excrementigallinarum</name>
    <dbReference type="NCBI Taxonomy" id="2838558"/>
    <lineage>
        <taxon>Bacteria</taxon>
        <taxon>Bacillati</taxon>
        <taxon>Bacillota</taxon>
        <taxon>Clostridia</taxon>
        <taxon>Lachnospirales</taxon>
        <taxon>Lachnospiraceae</taxon>
        <taxon>Enterocloster</taxon>
    </lineage>
</organism>
<comment type="caution">
    <text evidence="2">The sequence shown here is derived from an EMBL/GenBank/DDBJ whole genome shotgun (WGS) entry which is preliminary data.</text>
</comment>
<dbReference type="AlphaFoldDB" id="A0A9D2PUA3"/>
<evidence type="ECO:0000256" key="1">
    <source>
        <dbReference type="SAM" id="Phobius"/>
    </source>
</evidence>
<dbReference type="Gene3D" id="2.60.320.10">
    <property type="entry name" value="N-utilization substance G protein NusG, insert domain"/>
    <property type="match status" value="1"/>
</dbReference>
<evidence type="ECO:0000313" key="2">
    <source>
        <dbReference type="EMBL" id="HJC66529.1"/>
    </source>
</evidence>
<keyword evidence="1" id="KW-0472">Membrane</keyword>
<name>A0A9D2PUA3_9FIRM</name>
<dbReference type="Pfam" id="PF07009">
    <property type="entry name" value="NusG_II"/>
    <property type="match status" value="1"/>
</dbReference>
<keyword evidence="1" id="KW-1133">Transmembrane helix</keyword>
<keyword evidence="1" id="KW-0812">Transmembrane</keyword>
<feature type="transmembrane region" description="Helical" evidence="1">
    <location>
        <begin position="21"/>
        <end position="38"/>
    </location>
</feature>
<accession>A0A9D2PUA3</accession>
<dbReference type="InterPro" id="IPR038690">
    <property type="entry name" value="NusG_2_sf"/>
</dbReference>
<gene>
    <name evidence="2" type="ORF">H9931_07410</name>
</gene>
<dbReference type="Proteomes" id="UP000823863">
    <property type="component" value="Unassembled WGS sequence"/>
</dbReference>
<reference evidence="2" key="1">
    <citation type="journal article" date="2021" name="PeerJ">
        <title>Extensive microbial diversity within the chicken gut microbiome revealed by metagenomics and culture.</title>
        <authorList>
            <person name="Gilroy R."/>
            <person name="Ravi A."/>
            <person name="Getino M."/>
            <person name="Pursley I."/>
            <person name="Horton D.L."/>
            <person name="Alikhan N.F."/>
            <person name="Baker D."/>
            <person name="Gharbi K."/>
            <person name="Hall N."/>
            <person name="Watson M."/>
            <person name="Adriaenssens E.M."/>
            <person name="Foster-Nyarko E."/>
            <person name="Jarju S."/>
            <person name="Secka A."/>
            <person name="Antonio M."/>
            <person name="Oren A."/>
            <person name="Chaudhuri R.R."/>
            <person name="La Ragione R."/>
            <person name="Hildebrand F."/>
            <person name="Pallen M.J."/>
        </authorList>
    </citation>
    <scope>NUCLEOTIDE SEQUENCE</scope>
    <source>
        <strain evidence="2">CHK198-12963</strain>
    </source>
</reference>
<protein>
    <submittedName>
        <fullName evidence="2">NusG domain II-containing protein</fullName>
    </submittedName>
</protein>
<dbReference type="CDD" id="cd09911">
    <property type="entry name" value="Lin0431_like"/>
    <property type="match status" value="1"/>
</dbReference>
<proteinExistence type="predicted"/>
<evidence type="ECO:0000313" key="3">
    <source>
        <dbReference type="Proteomes" id="UP000823863"/>
    </source>
</evidence>
<reference evidence="2" key="2">
    <citation type="submission" date="2021-04" db="EMBL/GenBank/DDBJ databases">
        <authorList>
            <person name="Gilroy R."/>
        </authorList>
    </citation>
    <scope>NUCLEOTIDE SEQUENCE</scope>
    <source>
        <strain evidence="2">CHK198-12963</strain>
    </source>
</reference>
<dbReference type="EMBL" id="DWWB01000038">
    <property type="protein sequence ID" value="HJC66529.1"/>
    <property type="molecule type" value="Genomic_DNA"/>
</dbReference>